<proteinExistence type="predicted"/>
<sequence length="224" mass="25939">MSQVCFICSKPLTESEIVAVERGLKTWIDSIIERNDGCIEYLKDTQSVRIHAQCRKMYTRKTSIAVAKRQREMKASTSLRVHLVLEPDQASQFFVLRILKQMKRLKRKKALNIRRIICQVATLSFKDNILKVAQNRSDDVSKNVIACIQYEYDLVAAEAKYHNSYYNSFLRPTTGAEIGRLQSNAVTLVMEEIYVYIENNDDCQFSLQEQKDICKTEVPNEKNN</sequence>
<gene>
    <name evidence="1" type="ORF">AVEN_92161_1</name>
</gene>
<name>A0A4Y2GB08_ARAVE</name>
<protein>
    <submittedName>
        <fullName evidence="1">Uncharacterized protein</fullName>
    </submittedName>
</protein>
<organism evidence="1 2">
    <name type="scientific">Araneus ventricosus</name>
    <name type="common">Orbweaver spider</name>
    <name type="synonym">Epeira ventricosa</name>
    <dbReference type="NCBI Taxonomy" id="182803"/>
    <lineage>
        <taxon>Eukaryota</taxon>
        <taxon>Metazoa</taxon>
        <taxon>Ecdysozoa</taxon>
        <taxon>Arthropoda</taxon>
        <taxon>Chelicerata</taxon>
        <taxon>Arachnida</taxon>
        <taxon>Araneae</taxon>
        <taxon>Araneomorphae</taxon>
        <taxon>Entelegynae</taxon>
        <taxon>Araneoidea</taxon>
        <taxon>Araneidae</taxon>
        <taxon>Araneus</taxon>
    </lineage>
</organism>
<dbReference type="EMBL" id="BGPR01001275">
    <property type="protein sequence ID" value="GBM49895.1"/>
    <property type="molecule type" value="Genomic_DNA"/>
</dbReference>
<dbReference type="Proteomes" id="UP000499080">
    <property type="component" value="Unassembled WGS sequence"/>
</dbReference>
<accession>A0A4Y2GB08</accession>
<evidence type="ECO:0000313" key="1">
    <source>
        <dbReference type="EMBL" id="GBM49895.1"/>
    </source>
</evidence>
<keyword evidence="2" id="KW-1185">Reference proteome</keyword>
<reference evidence="1 2" key="1">
    <citation type="journal article" date="2019" name="Sci. Rep.">
        <title>Orb-weaving spider Araneus ventricosus genome elucidates the spidroin gene catalogue.</title>
        <authorList>
            <person name="Kono N."/>
            <person name="Nakamura H."/>
            <person name="Ohtoshi R."/>
            <person name="Moran D.A.P."/>
            <person name="Shinohara A."/>
            <person name="Yoshida Y."/>
            <person name="Fujiwara M."/>
            <person name="Mori M."/>
            <person name="Tomita M."/>
            <person name="Arakawa K."/>
        </authorList>
    </citation>
    <scope>NUCLEOTIDE SEQUENCE [LARGE SCALE GENOMIC DNA]</scope>
</reference>
<dbReference type="AlphaFoldDB" id="A0A4Y2GB08"/>
<comment type="caution">
    <text evidence="1">The sequence shown here is derived from an EMBL/GenBank/DDBJ whole genome shotgun (WGS) entry which is preliminary data.</text>
</comment>
<dbReference type="OrthoDB" id="6753017at2759"/>
<evidence type="ECO:0000313" key="2">
    <source>
        <dbReference type="Proteomes" id="UP000499080"/>
    </source>
</evidence>